<proteinExistence type="predicted"/>
<dbReference type="GO" id="GO:1990238">
    <property type="term" value="F:double-stranded DNA endonuclease activity"/>
    <property type="evidence" value="ECO:0007669"/>
    <property type="project" value="TreeGrafter"/>
</dbReference>
<dbReference type="AlphaFoldDB" id="A0A0S6U2X1"/>
<dbReference type="GO" id="GO:0006310">
    <property type="term" value="P:DNA recombination"/>
    <property type="evidence" value="ECO:0007669"/>
    <property type="project" value="TreeGrafter"/>
</dbReference>
<protein>
    <recommendedName>
        <fullName evidence="1">DUF4351 domain-containing protein</fullName>
    </recommendedName>
</protein>
<evidence type="ECO:0000313" key="2">
    <source>
        <dbReference type="EMBL" id="GAE01176.1"/>
    </source>
</evidence>
<organism evidence="2">
    <name type="scientific">Clostridium botulinum B str. Osaka05</name>
    <dbReference type="NCBI Taxonomy" id="1407017"/>
    <lineage>
        <taxon>Bacteria</taxon>
        <taxon>Bacillati</taxon>
        <taxon>Bacillota</taxon>
        <taxon>Clostridia</taxon>
        <taxon>Eubacteriales</taxon>
        <taxon>Clostridiaceae</taxon>
        <taxon>Clostridium</taxon>
    </lineage>
</organism>
<dbReference type="PANTHER" id="PTHR34611:SF2">
    <property type="entry name" value="INACTIVE RECOMBINATION-PROMOTING NUCLEASE-LIKE PROTEIN RPNE-RELATED"/>
    <property type="match status" value="1"/>
</dbReference>
<dbReference type="EMBL" id="DF384213">
    <property type="protein sequence ID" value="GAE01176.1"/>
    <property type="molecule type" value="Genomic_DNA"/>
</dbReference>
<dbReference type="RefSeq" id="WP_030033675.1">
    <property type="nucleotide sequence ID" value="NZ_DF384213.1"/>
</dbReference>
<dbReference type="PANTHER" id="PTHR34611">
    <property type="match status" value="1"/>
</dbReference>
<dbReference type="Pfam" id="PF14261">
    <property type="entry name" value="DUF4351"/>
    <property type="match status" value="1"/>
</dbReference>
<sequence length="290" mass="33352">MKPTNYEDLIMKRAMDLFAEEGLKFFGINKKVKELGPTELVVLETKNMFMDYTFLMEDDTFIHFEFQTTNKGKTDLRRFRAYEALLSHQTGKDVVTYVVYSGNIKNTVNTLETGISEFRVNSISMASRDGDKIYNDIVEKIKSGIEVTKEDLISLTFTPIMGGKISTVDKIINAIDIVKDIKESYKHDIESILYAFANKFLSGKDLEKVKEELRMTDLGKSLIQEGIEKGKAEGKEEGKAELLIKQLMKKFKKVPNEYKEKIKTLPKETIELIAIDIFELNSVEELERYF</sequence>
<name>A0A0S6U2X1_CLOBO</name>
<dbReference type="Proteomes" id="UP000054164">
    <property type="component" value="Unassembled WGS sequence"/>
</dbReference>
<gene>
    <name evidence="2" type="ORF">CBO05C_0866</name>
</gene>
<dbReference type="HOGENOM" id="CLU_067283_0_1_9"/>
<feature type="domain" description="DUF4351" evidence="1">
    <location>
        <begin position="233"/>
        <end position="290"/>
    </location>
</feature>
<dbReference type="InterPro" id="IPR051699">
    <property type="entry name" value="Rpn/YhgA-like_nuclease"/>
</dbReference>
<evidence type="ECO:0000259" key="1">
    <source>
        <dbReference type="Pfam" id="PF14261"/>
    </source>
</evidence>
<accession>A0A0S6U2X1</accession>
<reference evidence="2" key="1">
    <citation type="submission" date="2013-10" db="EMBL/GenBank/DDBJ databases">
        <title>Draft genome sequence of Clostridium botulinum type B strain Osaka05.</title>
        <authorList>
            <person name="Sakaguchi Y."/>
            <person name="Hosomi K."/>
            <person name="Uchiyama J."/>
            <person name="Ogura Y."/>
            <person name="Sakaguchi M."/>
            <person name="Kohda T."/>
            <person name="Mukamoto M."/>
            <person name="Misawa N."/>
            <person name="Matsuzaki S."/>
            <person name="Hayashi T."/>
            <person name="Kozaki S."/>
        </authorList>
    </citation>
    <scope>NUCLEOTIDE SEQUENCE</scope>
    <source>
        <strain evidence="2">Osaka05</strain>
    </source>
</reference>
<dbReference type="InterPro" id="IPR025587">
    <property type="entry name" value="DUF4351"/>
</dbReference>